<evidence type="ECO:0000313" key="1">
    <source>
        <dbReference type="EMBL" id="CAF1232229.1"/>
    </source>
</evidence>
<dbReference type="EMBL" id="CAJNOL010002583">
    <property type="protein sequence ID" value="CAF1513644.1"/>
    <property type="molecule type" value="Genomic_DNA"/>
</dbReference>
<reference evidence="2" key="1">
    <citation type="submission" date="2021-02" db="EMBL/GenBank/DDBJ databases">
        <authorList>
            <person name="Nowell W R."/>
        </authorList>
    </citation>
    <scope>NUCLEOTIDE SEQUENCE</scope>
</reference>
<evidence type="ECO:0000313" key="3">
    <source>
        <dbReference type="Proteomes" id="UP000663870"/>
    </source>
</evidence>
<name>A0A815UAK2_9BILA</name>
<proteinExistence type="predicted"/>
<evidence type="ECO:0008006" key="4">
    <source>
        <dbReference type="Google" id="ProtNLM"/>
    </source>
</evidence>
<dbReference type="Proteomes" id="UP000663854">
    <property type="component" value="Unassembled WGS sequence"/>
</dbReference>
<evidence type="ECO:0000313" key="2">
    <source>
        <dbReference type="EMBL" id="CAF1513644.1"/>
    </source>
</evidence>
<dbReference type="Proteomes" id="UP000663870">
    <property type="component" value="Unassembled WGS sequence"/>
</dbReference>
<sequence length="535" mass="63415">MEYSRVQLNDLSDEILMIILKKLSNVQVLYSLIGVNKRLNKIVYDSIFTNCLTLMVSFLNHCIFPLSEPILDRFCLQILPKIHNKIEWLDLEAFSMERILRATNYPNLYGFSLYNIQQEIAMHLFNDECPFTRTFKNQILSLAISINANEEQSSRKDINARIFMRIINTFSYLRFLNFCPSLNWCQELSFDNSFPIVFSSTLLKLYVCLHHFTDCLYLLDGRFNQLRILYVTINIISSSNLIINNQLKLPNLRSFSLYCHRKTGAYDELIVPLLHRMSDLEELDLCLIVSRKKIFIDGNDLKTNIINNMTLLNKFTFNIRSLSRFYNQINFPSNKDIQHTFDGFKDNQIISCIDYFQKRNYGQCHMYSYPYKLKYYDNITNNFPGGIFKCVRTISLFDERPFEHEFFLQISQSFPLIEKLTLINKKPQINKFNEQSKDDNRPLLIVIQYPHLFELNLIKTHEDYLEQFLLDTKMCLPNSIFLHINYQLLKEVTHNFTRNSTRNNCAKIRVIFLYNTLGFPEHLKDYFPHAKICSL</sequence>
<accession>A0A815UAK2</accession>
<gene>
    <name evidence="2" type="ORF">JXQ802_LOCUS41142</name>
    <name evidence="1" type="ORF">PYM288_LOCUS26442</name>
</gene>
<keyword evidence="3" id="KW-1185">Reference proteome</keyword>
<dbReference type="EMBL" id="CAJNOH010001582">
    <property type="protein sequence ID" value="CAF1232229.1"/>
    <property type="molecule type" value="Genomic_DNA"/>
</dbReference>
<protein>
    <recommendedName>
        <fullName evidence="4">F-box domain-containing protein</fullName>
    </recommendedName>
</protein>
<organism evidence="2 3">
    <name type="scientific">Rotaria sordida</name>
    <dbReference type="NCBI Taxonomy" id="392033"/>
    <lineage>
        <taxon>Eukaryota</taxon>
        <taxon>Metazoa</taxon>
        <taxon>Spiralia</taxon>
        <taxon>Gnathifera</taxon>
        <taxon>Rotifera</taxon>
        <taxon>Eurotatoria</taxon>
        <taxon>Bdelloidea</taxon>
        <taxon>Philodinida</taxon>
        <taxon>Philodinidae</taxon>
        <taxon>Rotaria</taxon>
    </lineage>
</organism>
<dbReference type="AlphaFoldDB" id="A0A815UAK2"/>
<comment type="caution">
    <text evidence="2">The sequence shown here is derived from an EMBL/GenBank/DDBJ whole genome shotgun (WGS) entry which is preliminary data.</text>
</comment>